<comment type="caution">
    <text evidence="1">The sequence shown here is derived from an EMBL/GenBank/DDBJ whole genome shotgun (WGS) entry which is preliminary data.</text>
</comment>
<protein>
    <submittedName>
        <fullName evidence="1">Uncharacterized protein</fullName>
    </submittedName>
</protein>
<sequence length="29" mass="3267">MYKIVIAKCTIMCPVNTNNSINHQVSCKI</sequence>
<dbReference type="EMBL" id="JAQIZT010000008">
    <property type="protein sequence ID" value="KAJ6986922.1"/>
    <property type="molecule type" value="Genomic_DNA"/>
</dbReference>
<reference evidence="1" key="1">
    <citation type="journal article" date="2023" name="Mol. Ecol. Resour.">
        <title>Chromosome-level genome assembly of a triploid poplar Populus alba 'Berolinensis'.</title>
        <authorList>
            <person name="Chen S."/>
            <person name="Yu Y."/>
            <person name="Wang X."/>
            <person name="Wang S."/>
            <person name="Zhang T."/>
            <person name="Zhou Y."/>
            <person name="He R."/>
            <person name="Meng N."/>
            <person name="Wang Y."/>
            <person name="Liu W."/>
            <person name="Liu Z."/>
            <person name="Liu J."/>
            <person name="Guo Q."/>
            <person name="Huang H."/>
            <person name="Sederoff R.R."/>
            <person name="Wang G."/>
            <person name="Qu G."/>
            <person name="Chen S."/>
        </authorList>
    </citation>
    <scope>NUCLEOTIDE SEQUENCE</scope>
    <source>
        <strain evidence="1">SC-2020</strain>
    </source>
</reference>
<dbReference type="Proteomes" id="UP001164929">
    <property type="component" value="Chromosome 8"/>
</dbReference>
<accession>A0AAD6MKE1</accession>
<name>A0AAD6MKE1_9ROSI</name>
<organism evidence="1 2">
    <name type="scientific">Populus alba x Populus x berolinensis</name>
    <dbReference type="NCBI Taxonomy" id="444605"/>
    <lineage>
        <taxon>Eukaryota</taxon>
        <taxon>Viridiplantae</taxon>
        <taxon>Streptophyta</taxon>
        <taxon>Embryophyta</taxon>
        <taxon>Tracheophyta</taxon>
        <taxon>Spermatophyta</taxon>
        <taxon>Magnoliopsida</taxon>
        <taxon>eudicotyledons</taxon>
        <taxon>Gunneridae</taxon>
        <taxon>Pentapetalae</taxon>
        <taxon>rosids</taxon>
        <taxon>fabids</taxon>
        <taxon>Malpighiales</taxon>
        <taxon>Salicaceae</taxon>
        <taxon>Saliceae</taxon>
        <taxon>Populus</taxon>
    </lineage>
</organism>
<keyword evidence="2" id="KW-1185">Reference proteome</keyword>
<evidence type="ECO:0000313" key="1">
    <source>
        <dbReference type="EMBL" id="KAJ6986922.1"/>
    </source>
</evidence>
<evidence type="ECO:0000313" key="2">
    <source>
        <dbReference type="Proteomes" id="UP001164929"/>
    </source>
</evidence>
<proteinExistence type="predicted"/>
<dbReference type="AlphaFoldDB" id="A0AAD6MKE1"/>
<gene>
    <name evidence="1" type="ORF">NC653_020226</name>
</gene>